<dbReference type="GO" id="GO:0005524">
    <property type="term" value="F:ATP binding"/>
    <property type="evidence" value="ECO:0007669"/>
    <property type="project" value="UniProtKB-UniRule"/>
</dbReference>
<feature type="transmembrane region" description="Helical" evidence="15">
    <location>
        <begin position="641"/>
        <end position="662"/>
    </location>
</feature>
<dbReference type="Pfam" id="PF00069">
    <property type="entry name" value="Pkinase"/>
    <property type="match status" value="1"/>
</dbReference>
<dbReference type="EMBL" id="KK198758">
    <property type="protein sequence ID" value="KCW68361.1"/>
    <property type="molecule type" value="Genomic_DNA"/>
</dbReference>
<evidence type="ECO:0000256" key="15">
    <source>
        <dbReference type="SAM" id="Phobius"/>
    </source>
</evidence>
<evidence type="ECO:0000256" key="3">
    <source>
        <dbReference type="ARBA" id="ARBA00022614"/>
    </source>
</evidence>
<dbReference type="Gene3D" id="3.80.10.10">
    <property type="entry name" value="Ribonuclease Inhibitor"/>
    <property type="match status" value="4"/>
</dbReference>
<dbReference type="Pfam" id="PF13855">
    <property type="entry name" value="LRR_8"/>
    <property type="match status" value="3"/>
</dbReference>
<evidence type="ECO:0000259" key="17">
    <source>
        <dbReference type="PROSITE" id="PS50011"/>
    </source>
</evidence>
<dbReference type="PANTHER" id="PTHR48056">
    <property type="entry name" value="LRR RECEPTOR-LIKE SERINE/THREONINE-PROTEIN KINASE-RELATED"/>
    <property type="match status" value="1"/>
</dbReference>
<name>A0A059BR24_EUCGR</name>
<dbReference type="Gramene" id="KCW68361">
    <property type="protein sequence ID" value="KCW68361"/>
    <property type="gene ID" value="EUGRSUZ_F02022"/>
</dbReference>
<keyword evidence="6 16" id="KW-0732">Signal</keyword>
<evidence type="ECO:0000256" key="8">
    <source>
        <dbReference type="ARBA" id="ARBA00022741"/>
    </source>
</evidence>
<protein>
    <recommendedName>
        <fullName evidence="17">Protein kinase domain-containing protein</fullName>
    </recommendedName>
</protein>
<feature type="chain" id="PRO_5001568904" description="Protein kinase domain-containing protein" evidence="16">
    <location>
        <begin position="34"/>
        <end position="989"/>
    </location>
</feature>
<dbReference type="InterPro" id="IPR000719">
    <property type="entry name" value="Prot_kinase_dom"/>
</dbReference>
<dbReference type="PROSITE" id="PS00107">
    <property type="entry name" value="PROTEIN_KINASE_ATP"/>
    <property type="match status" value="1"/>
</dbReference>
<dbReference type="InterPro" id="IPR013210">
    <property type="entry name" value="LRR_N_plant-typ"/>
</dbReference>
<dbReference type="SMART" id="SM00220">
    <property type="entry name" value="S_TKc"/>
    <property type="match status" value="1"/>
</dbReference>
<dbReference type="Gene3D" id="1.10.510.10">
    <property type="entry name" value="Transferase(Phosphotransferase) domain 1"/>
    <property type="match status" value="1"/>
</dbReference>
<feature type="signal peptide" evidence="16">
    <location>
        <begin position="1"/>
        <end position="33"/>
    </location>
</feature>
<dbReference type="PROSITE" id="PS50011">
    <property type="entry name" value="PROTEIN_KINASE_DOM"/>
    <property type="match status" value="1"/>
</dbReference>
<dbReference type="PRINTS" id="PR00019">
    <property type="entry name" value="LEURICHRPT"/>
</dbReference>
<gene>
    <name evidence="18" type="ORF">EUGRSUZ_F02022</name>
</gene>
<dbReference type="GO" id="GO:0004672">
    <property type="term" value="F:protein kinase activity"/>
    <property type="evidence" value="ECO:0000318"/>
    <property type="project" value="GO_Central"/>
</dbReference>
<dbReference type="SUPFAM" id="SSF56112">
    <property type="entry name" value="Protein kinase-like (PK-like)"/>
    <property type="match status" value="1"/>
</dbReference>
<dbReference type="InParanoid" id="A0A059BR24"/>
<evidence type="ECO:0000256" key="12">
    <source>
        <dbReference type="ARBA" id="ARBA00023136"/>
    </source>
</evidence>
<comment type="similarity">
    <text evidence="2">Belongs to the protein kinase superfamily. Ser/Thr protein kinase family.</text>
</comment>
<feature type="domain" description="Protein kinase" evidence="17">
    <location>
        <begin position="694"/>
        <end position="989"/>
    </location>
</feature>
<sequence length="989" mass="107809">MPATLRNPLLFPNIFTFALLLSINRHLFPYCECIDIQGQALLTWKESLNSSAGALRSWNPLDPTPCKWFGIRCNSNGEVIEVSLRLVNLQGSLPVNFQSLMSLKSLILSSADLTGTIPKEFGEYQELSLIDLSDNSLSGEIPEEICRLSKLQTLSLNTNLLEGKIPIAIGNLSSLTYLALYDNQLSSKIPRSIGALSKLEVFRTGVNKNLRGELPLGIGNCTNLVMLGFAETSLSGSLPKSIGSLQRLHTLAIYTALLSGPIPEEIGNCSQLHNLYLYQNWLSGPIPWQIGQLRKLQSLLLWLNRLAGAIPYKLGSCTEITVIDLSENLLTRSIPDSFGNLSKLQVLQLSTNQLSGTIPLEMMNCTALTHLEVDNNDLSGSIPSLIGNLRSLSILFAWQNKFTGIIPGNLSNCRGLQALDLSYNNLSGPIPKQIFRLRNLNKLLLISNHLSGPVPDMLPRNLSFVDVSDNQLSGLLTQEIGSLTELTKLNLQRNQLSGRIPAEILSCSKLQMLDLGSNNFSDDIPKELGLIPSLEISLNLSCNQFSGKIPSQFSGLTKLSVLDLSHNKLQGDLNALASLQSLVALNISFNDFSGELPDTLIFRNLPFSDLAGNKGLYITAEPANTDGHVESVNSARSAAKLVMLILASTVVVLLLLGIYVLVHAHTNRPPGDETWEMTLYQKLNSSIDDIVKSLTTSTVIGTGSSGIVYRVTTPNGETLAVKKMWAQEQSGAFGSEIQTLGSIRHKNIVRLLGWGSSQNIKLLFYDYLPNGSLSSLLHGAGRGGAEWETRYDIVLGVAHALEYLHHSCVPPILHGDVKAMNILLGPRYEPYLADFGLARILNCDDDDISKQGDKPHLAGSYGYMAPVMALKCPGVPSYGTCSVLLPASLQPIIEKSDVYSFGVVLLEVLTGRHPLDPSLPGGAHLVQWVQGHVARKGDPEDVLDPKLRGRPDLLSQKMLQTLSISLMCVNTKTDDRLLMKDVVTLLKAI</sequence>
<evidence type="ECO:0000256" key="10">
    <source>
        <dbReference type="ARBA" id="ARBA00022840"/>
    </source>
</evidence>
<dbReference type="SMART" id="SM00369">
    <property type="entry name" value="LRR_TYP"/>
    <property type="match status" value="6"/>
</dbReference>
<organism evidence="18">
    <name type="scientific">Eucalyptus grandis</name>
    <name type="common">Flooded gum</name>
    <dbReference type="NCBI Taxonomy" id="71139"/>
    <lineage>
        <taxon>Eukaryota</taxon>
        <taxon>Viridiplantae</taxon>
        <taxon>Streptophyta</taxon>
        <taxon>Embryophyta</taxon>
        <taxon>Tracheophyta</taxon>
        <taxon>Spermatophyta</taxon>
        <taxon>Magnoliopsida</taxon>
        <taxon>eudicotyledons</taxon>
        <taxon>Gunneridae</taxon>
        <taxon>Pentapetalae</taxon>
        <taxon>rosids</taxon>
        <taxon>malvids</taxon>
        <taxon>Myrtales</taxon>
        <taxon>Myrtaceae</taxon>
        <taxon>Myrtoideae</taxon>
        <taxon>Eucalypteae</taxon>
        <taxon>Eucalyptus</taxon>
    </lineage>
</organism>
<evidence type="ECO:0000256" key="6">
    <source>
        <dbReference type="ARBA" id="ARBA00022729"/>
    </source>
</evidence>
<keyword evidence="3" id="KW-0433">Leucine-rich repeat</keyword>
<keyword evidence="7" id="KW-0677">Repeat</keyword>
<dbReference type="GO" id="GO:0016020">
    <property type="term" value="C:membrane"/>
    <property type="evidence" value="ECO:0007669"/>
    <property type="project" value="UniProtKB-SubCell"/>
</dbReference>
<dbReference type="InterPro" id="IPR003591">
    <property type="entry name" value="Leu-rich_rpt_typical-subtyp"/>
</dbReference>
<dbReference type="FunFam" id="3.80.10.10:FF:000393">
    <property type="entry name" value="LRR receptor-like serine/threonine-protein kinase RCH1"/>
    <property type="match status" value="1"/>
</dbReference>
<evidence type="ECO:0000256" key="9">
    <source>
        <dbReference type="ARBA" id="ARBA00022777"/>
    </source>
</evidence>
<dbReference type="InterPro" id="IPR008271">
    <property type="entry name" value="Ser/Thr_kinase_AS"/>
</dbReference>
<dbReference type="PROSITE" id="PS00108">
    <property type="entry name" value="PROTEIN_KINASE_ST"/>
    <property type="match status" value="1"/>
</dbReference>
<dbReference type="SUPFAM" id="SSF52058">
    <property type="entry name" value="L domain-like"/>
    <property type="match status" value="2"/>
</dbReference>
<accession>A0A059BR24</accession>
<evidence type="ECO:0000256" key="14">
    <source>
        <dbReference type="PROSITE-ProRule" id="PRU10141"/>
    </source>
</evidence>
<dbReference type="Pfam" id="PF23598">
    <property type="entry name" value="LRR_14"/>
    <property type="match status" value="1"/>
</dbReference>
<dbReference type="FunFam" id="3.80.10.10:FF:001194">
    <property type="entry name" value="Leucine-rich receptor-like protein kinase family protein"/>
    <property type="match status" value="1"/>
</dbReference>
<feature type="binding site" evidence="14">
    <location>
        <position position="723"/>
    </location>
    <ligand>
        <name>ATP</name>
        <dbReference type="ChEBI" id="CHEBI:30616"/>
    </ligand>
</feature>
<keyword evidence="11 15" id="KW-1133">Transmembrane helix</keyword>
<dbReference type="Pfam" id="PF08263">
    <property type="entry name" value="LRRNT_2"/>
    <property type="match status" value="1"/>
</dbReference>
<dbReference type="FunFam" id="3.80.10.10:FF:000438">
    <property type="entry name" value="Putative LRR receptor-like serine/threonine-protein kinase At4g26540 family"/>
    <property type="match status" value="1"/>
</dbReference>
<evidence type="ECO:0000256" key="16">
    <source>
        <dbReference type="SAM" id="SignalP"/>
    </source>
</evidence>
<keyword evidence="5 15" id="KW-0812">Transmembrane</keyword>
<keyword evidence="4" id="KW-0808">Transferase</keyword>
<proteinExistence type="inferred from homology"/>
<dbReference type="InterPro" id="IPR011009">
    <property type="entry name" value="Kinase-like_dom_sf"/>
</dbReference>
<dbReference type="FunFam" id="3.80.10.10:FF:000270">
    <property type="entry name" value="Putative LRR receptor-like serine/threonine-protein kinase"/>
    <property type="match status" value="1"/>
</dbReference>
<dbReference type="InterPro" id="IPR017441">
    <property type="entry name" value="Protein_kinase_ATP_BS"/>
</dbReference>
<dbReference type="OMA" id="CECIDIQ"/>
<evidence type="ECO:0000256" key="7">
    <source>
        <dbReference type="ARBA" id="ARBA00022737"/>
    </source>
</evidence>
<evidence type="ECO:0000256" key="1">
    <source>
        <dbReference type="ARBA" id="ARBA00004167"/>
    </source>
</evidence>
<dbReference type="PANTHER" id="PTHR48056:SF43">
    <property type="entry name" value="LRR RECEPTOR-LIKE SERINE_THREONINE-PROTEIN KINASE"/>
    <property type="match status" value="1"/>
</dbReference>
<dbReference type="Gene3D" id="3.30.200.20">
    <property type="entry name" value="Phosphorylase Kinase, domain 1"/>
    <property type="match status" value="1"/>
</dbReference>
<dbReference type="InterPro" id="IPR055414">
    <property type="entry name" value="LRR_R13L4/SHOC2-like"/>
</dbReference>
<reference evidence="18" key="1">
    <citation type="submission" date="2013-07" db="EMBL/GenBank/DDBJ databases">
        <title>The genome of Eucalyptus grandis.</title>
        <authorList>
            <person name="Schmutz J."/>
            <person name="Hayes R."/>
            <person name="Myburg A."/>
            <person name="Tuskan G."/>
            <person name="Grattapaglia D."/>
            <person name="Rokhsar D.S."/>
        </authorList>
    </citation>
    <scope>NUCLEOTIDE SEQUENCE</scope>
    <source>
        <tissue evidence="18">Leaf extractions</tissue>
    </source>
</reference>
<dbReference type="InterPro" id="IPR032675">
    <property type="entry name" value="LRR_dom_sf"/>
</dbReference>
<evidence type="ECO:0000313" key="18">
    <source>
        <dbReference type="EMBL" id="KCW68361.1"/>
    </source>
</evidence>
<keyword evidence="9" id="KW-0418">Kinase</keyword>
<keyword evidence="12 15" id="KW-0472">Membrane</keyword>
<dbReference type="InterPro" id="IPR001611">
    <property type="entry name" value="Leu-rich_rpt"/>
</dbReference>
<dbReference type="InterPro" id="IPR050647">
    <property type="entry name" value="Plant_LRR-RLKs"/>
</dbReference>
<evidence type="ECO:0000256" key="11">
    <source>
        <dbReference type="ARBA" id="ARBA00022989"/>
    </source>
</evidence>
<dbReference type="Pfam" id="PF00560">
    <property type="entry name" value="LRR_1"/>
    <property type="match status" value="2"/>
</dbReference>
<evidence type="ECO:0000256" key="13">
    <source>
        <dbReference type="ARBA" id="ARBA00023180"/>
    </source>
</evidence>
<dbReference type="AlphaFoldDB" id="A0A059BR24"/>
<evidence type="ECO:0000256" key="4">
    <source>
        <dbReference type="ARBA" id="ARBA00022679"/>
    </source>
</evidence>
<dbReference type="PROSITE" id="PS51450">
    <property type="entry name" value="LRR"/>
    <property type="match status" value="1"/>
</dbReference>
<keyword evidence="10 14" id="KW-0067">ATP-binding</keyword>
<comment type="subcellular location">
    <subcellularLocation>
        <location evidence="1">Membrane</location>
        <topology evidence="1">Single-pass membrane protein</topology>
    </subcellularLocation>
</comment>
<evidence type="ECO:0000256" key="5">
    <source>
        <dbReference type="ARBA" id="ARBA00022692"/>
    </source>
</evidence>
<dbReference type="FunFam" id="3.30.200.20:FF:000642">
    <property type="entry name" value="Putative LRR receptor-like serine/threonine-protein kinase"/>
    <property type="match status" value="1"/>
</dbReference>
<keyword evidence="8 14" id="KW-0547">Nucleotide-binding</keyword>
<evidence type="ECO:0000256" key="2">
    <source>
        <dbReference type="ARBA" id="ARBA00008684"/>
    </source>
</evidence>
<keyword evidence="13" id="KW-0325">Glycoprotein</keyword>